<dbReference type="SUPFAM" id="SSF51905">
    <property type="entry name" value="FAD/NAD(P)-binding domain"/>
    <property type="match status" value="1"/>
</dbReference>
<protein>
    <recommendedName>
        <fullName evidence="6">FAD-binding domain-containing protein</fullName>
    </recommendedName>
</protein>
<dbReference type="InterPro" id="IPR036188">
    <property type="entry name" value="FAD/NAD-bd_sf"/>
</dbReference>
<dbReference type="GO" id="GO:0004497">
    <property type="term" value="F:monooxygenase activity"/>
    <property type="evidence" value="ECO:0007669"/>
    <property type="project" value="UniProtKB-KW"/>
</dbReference>
<evidence type="ECO:0000256" key="1">
    <source>
        <dbReference type="ARBA" id="ARBA00007992"/>
    </source>
</evidence>
<accession>A0AAN9YUJ4</accession>
<keyword evidence="3" id="KW-0503">Monooxygenase</keyword>
<dbReference type="PANTHER" id="PTHR13789:SF215">
    <property type="entry name" value="FAD-BINDING DOMAIN-CONTAINING PROTEIN-RELATED"/>
    <property type="match status" value="1"/>
</dbReference>
<evidence type="ECO:0008006" key="6">
    <source>
        <dbReference type="Google" id="ProtNLM"/>
    </source>
</evidence>
<evidence type="ECO:0000256" key="3">
    <source>
        <dbReference type="ARBA" id="ARBA00023033"/>
    </source>
</evidence>
<evidence type="ECO:0000313" key="5">
    <source>
        <dbReference type="Proteomes" id="UP001320420"/>
    </source>
</evidence>
<keyword evidence="2" id="KW-0560">Oxidoreductase</keyword>
<dbReference type="Gene3D" id="3.50.50.60">
    <property type="entry name" value="FAD/NAD(P)-binding domain"/>
    <property type="match status" value="1"/>
</dbReference>
<dbReference type="AlphaFoldDB" id="A0AAN9YUJ4"/>
<dbReference type="Proteomes" id="UP001320420">
    <property type="component" value="Unassembled WGS sequence"/>
</dbReference>
<name>A0AAN9YUJ4_9PEZI</name>
<dbReference type="PANTHER" id="PTHR13789">
    <property type="entry name" value="MONOOXYGENASE"/>
    <property type="match status" value="1"/>
</dbReference>
<reference evidence="4 5" key="1">
    <citation type="submission" date="2024-02" db="EMBL/GenBank/DDBJ databases">
        <title>De novo assembly and annotation of 12 fungi associated with fruit tree decline syndrome in Ontario, Canada.</title>
        <authorList>
            <person name="Sulman M."/>
            <person name="Ellouze W."/>
            <person name="Ilyukhin E."/>
        </authorList>
    </citation>
    <scope>NUCLEOTIDE SEQUENCE [LARGE SCALE GENOMIC DNA]</scope>
    <source>
        <strain evidence="4 5">M11/M66-122</strain>
    </source>
</reference>
<organism evidence="4 5">
    <name type="scientific">Diatrype stigma</name>
    <dbReference type="NCBI Taxonomy" id="117547"/>
    <lineage>
        <taxon>Eukaryota</taxon>
        <taxon>Fungi</taxon>
        <taxon>Dikarya</taxon>
        <taxon>Ascomycota</taxon>
        <taxon>Pezizomycotina</taxon>
        <taxon>Sordariomycetes</taxon>
        <taxon>Xylariomycetidae</taxon>
        <taxon>Xylariales</taxon>
        <taxon>Diatrypaceae</taxon>
        <taxon>Diatrype</taxon>
    </lineage>
</organism>
<sequence length="245" mass="27118">MPLQVIIIFERSGFAGEVGAALLITPNGERVLSRLGFDFKRARADDMLTFEVLDGVTFKQLHHADLVNAREEFGAPLYTVHRVDLHNELLRLTSALDLCLSSKVVAANAEQGFIVLEDGSRHYADLIVGADGLHSVMRGVVLGDQDAARSTPSAFSAFRFMIPTSKLENDPHFIELMRVKGRGNSILADTTCPTERHMVWYTCRNGQVQNFAGIHESLQTDGDDLKALMLAEFGHYHPSLVNIIK</sequence>
<comment type="caution">
    <text evidence="4">The sequence shown here is derived from an EMBL/GenBank/DDBJ whole genome shotgun (WGS) entry which is preliminary data.</text>
</comment>
<evidence type="ECO:0000256" key="2">
    <source>
        <dbReference type="ARBA" id="ARBA00023002"/>
    </source>
</evidence>
<evidence type="ECO:0000313" key="4">
    <source>
        <dbReference type="EMBL" id="KAK7754460.1"/>
    </source>
</evidence>
<comment type="similarity">
    <text evidence="1">Belongs to the paxM FAD-dependent monooxygenase family.</text>
</comment>
<dbReference type="InterPro" id="IPR050493">
    <property type="entry name" value="FAD-dep_Monooxygenase_BioMet"/>
</dbReference>
<gene>
    <name evidence="4" type="ORF">SLS62_003480</name>
</gene>
<dbReference type="EMBL" id="JAKJXP020000020">
    <property type="protein sequence ID" value="KAK7754460.1"/>
    <property type="molecule type" value="Genomic_DNA"/>
</dbReference>
<proteinExistence type="inferred from homology"/>
<keyword evidence="5" id="KW-1185">Reference proteome</keyword>